<keyword evidence="1" id="KW-0812">Transmembrane</keyword>
<dbReference type="Proteomes" id="UP000258016">
    <property type="component" value="Chromosome"/>
</dbReference>
<keyword evidence="3" id="KW-1185">Reference proteome</keyword>
<dbReference type="RefSeq" id="WP_117353269.1">
    <property type="nucleotide sequence ID" value="NZ_JAIXHN010000063.1"/>
</dbReference>
<dbReference type="EMBL" id="CP020083">
    <property type="protein sequence ID" value="ASR53225.1"/>
    <property type="molecule type" value="Genomic_DNA"/>
</dbReference>
<reference evidence="2 3" key="1">
    <citation type="submission" date="2017-03" db="EMBL/GenBank/DDBJ databases">
        <title>Complete genome sequence of Blastomonas fulva degrading microcsystin LR.</title>
        <authorList>
            <person name="Lee H.-g."/>
            <person name="Jin L."/>
            <person name="oh H.-M."/>
        </authorList>
    </citation>
    <scope>NUCLEOTIDE SEQUENCE [LARGE SCALE GENOMIC DNA]</scope>
    <source>
        <strain evidence="2 3">T2</strain>
    </source>
</reference>
<organism evidence="2 3">
    <name type="scientific">Blastomonas fulva</name>
    <dbReference type="NCBI Taxonomy" id="1550728"/>
    <lineage>
        <taxon>Bacteria</taxon>
        <taxon>Pseudomonadati</taxon>
        <taxon>Pseudomonadota</taxon>
        <taxon>Alphaproteobacteria</taxon>
        <taxon>Sphingomonadales</taxon>
        <taxon>Sphingomonadaceae</taxon>
        <taxon>Blastomonas</taxon>
    </lineage>
</organism>
<evidence type="ECO:0000313" key="3">
    <source>
        <dbReference type="Proteomes" id="UP000258016"/>
    </source>
</evidence>
<sequence>MDAHRTTCFDPRQQHGLSAEASQWLDLDDGTDFFRGLVIFVPVGVLFWVGLWAIWRAIP</sequence>
<name>A0ABM6MBE1_9SPHN</name>
<feature type="transmembrane region" description="Helical" evidence="1">
    <location>
        <begin position="33"/>
        <end position="55"/>
    </location>
</feature>
<accession>A0ABM6MBE1</accession>
<evidence type="ECO:0000256" key="1">
    <source>
        <dbReference type="SAM" id="Phobius"/>
    </source>
</evidence>
<evidence type="ECO:0000313" key="2">
    <source>
        <dbReference type="EMBL" id="ASR53225.1"/>
    </source>
</evidence>
<keyword evidence="1" id="KW-1133">Transmembrane helix</keyword>
<protein>
    <submittedName>
        <fullName evidence="2">Uncharacterized protein</fullName>
    </submittedName>
</protein>
<proteinExistence type="predicted"/>
<gene>
    <name evidence="2" type="ORF">B5J99_18635</name>
</gene>
<keyword evidence="1" id="KW-0472">Membrane</keyword>